<dbReference type="EMBL" id="QPJT01000024">
    <property type="protein sequence ID" value="RCX12109.1"/>
    <property type="molecule type" value="Genomic_DNA"/>
</dbReference>
<dbReference type="Proteomes" id="UP000253034">
    <property type="component" value="Unassembled WGS sequence"/>
</dbReference>
<proteinExistence type="predicted"/>
<keyword evidence="2" id="KW-1185">Reference proteome</keyword>
<sequence>MFLRLNIDEILKNFNFNKEAKIKLQHNTGNKIRILPFRAKFEEIYIANFKSVTGELSRIITSRKLKDSYTADSICNHITKNINIENEDEDVFRDLVKELFFNKFNELEIFHPIIYNYVTLQNTEHKKIASFLNSVLVNEEIKHVVMQTYDYKPKNIMLGLILESLPELLCEEIVQDENYINYLPFVQTVFIEDLKFMLSNEKLYVEYFEEFIKYYFFFYVSQISLKLNQMFNSDISRPDPLFFTLEGEKISKSRTSYGVGWNLLSGNIANLFSHAICLEFLNHTVESFPIKLSYVNIAEIVKKMNTDEKQCLQNDIDQLLSLYKDHIQDIDWESFNLNYIYYDDDCLNKIYELLRAIEYQFARSIGNRKSANQKYSKWFEDFCRKNFLKSHGPLGFTLSLTQEYLILITRLCMNNKDKIGLKSLFLEYERRGLFLDSDSKDAVIQLFDKLNILEKKSDSGDAQYVKAVL</sequence>
<evidence type="ECO:0000313" key="2">
    <source>
        <dbReference type="Proteomes" id="UP000253034"/>
    </source>
</evidence>
<protein>
    <submittedName>
        <fullName evidence="1">DNA phosphorothioation-dependent restriction protein DptG</fullName>
    </submittedName>
</protein>
<organism evidence="1 2">
    <name type="scientific">Anaerobacterium chartisolvens</name>
    <dbReference type="NCBI Taxonomy" id="1297424"/>
    <lineage>
        <taxon>Bacteria</taxon>
        <taxon>Bacillati</taxon>
        <taxon>Bacillota</taxon>
        <taxon>Clostridia</taxon>
        <taxon>Eubacteriales</taxon>
        <taxon>Oscillospiraceae</taxon>
        <taxon>Anaerobacterium</taxon>
    </lineage>
</organism>
<gene>
    <name evidence="1" type="ORF">DFR58_12459</name>
</gene>
<dbReference type="RefSeq" id="WP_114299095.1">
    <property type="nucleotide sequence ID" value="NZ_QPJT01000024.1"/>
</dbReference>
<name>A0A369ARY4_9FIRM</name>
<accession>A0A369ARY4</accession>
<evidence type="ECO:0000313" key="1">
    <source>
        <dbReference type="EMBL" id="RCX12109.1"/>
    </source>
</evidence>
<reference evidence="1 2" key="1">
    <citation type="submission" date="2018-07" db="EMBL/GenBank/DDBJ databases">
        <title>Genomic Encyclopedia of Type Strains, Phase IV (KMG-IV): sequencing the most valuable type-strain genomes for metagenomic binning, comparative biology and taxonomic classification.</title>
        <authorList>
            <person name="Goeker M."/>
        </authorList>
    </citation>
    <scope>NUCLEOTIDE SEQUENCE [LARGE SCALE GENOMIC DNA]</scope>
    <source>
        <strain evidence="1 2">DSM 27016</strain>
    </source>
</reference>
<comment type="caution">
    <text evidence="1">The sequence shown here is derived from an EMBL/GenBank/DDBJ whole genome shotgun (WGS) entry which is preliminary data.</text>
</comment>
<dbReference type="InterPro" id="IPR017645">
    <property type="entry name" value="Dnd_assoc_1"/>
</dbReference>
<dbReference type="AlphaFoldDB" id="A0A369ARY4"/>
<dbReference type="OrthoDB" id="2590988at2"/>
<dbReference type="NCBIfam" id="TIGR03236">
    <property type="entry name" value="dnd_assoc_1"/>
    <property type="match status" value="1"/>
</dbReference>